<evidence type="ECO:0000256" key="4">
    <source>
        <dbReference type="ARBA" id="ARBA00022692"/>
    </source>
</evidence>
<dbReference type="Pfam" id="PF02397">
    <property type="entry name" value="Bac_transf"/>
    <property type="match status" value="1"/>
</dbReference>
<evidence type="ECO:0000256" key="2">
    <source>
        <dbReference type="ARBA" id="ARBA00006464"/>
    </source>
</evidence>
<keyword evidence="10" id="KW-1185">Reference proteome</keyword>
<evidence type="ECO:0000256" key="7">
    <source>
        <dbReference type="SAM" id="Phobius"/>
    </source>
</evidence>
<sequence>MIAKRNNPAVNRHGLTFWVQWFCAVSLVSILLCYLAIDQFGMVSTQYRMLIVVTVFASVPAYMLAHVYHKRHGYFAGLGHLLIGWATLLIGLFVIAHLSNSSNLFSPSILLKWATLGFVVQAVAYLPMRYFANLHSSKLRVGRTSAILGTGATAYDLAKRLAASGRVPLLGMLSSQPDTESADPRFPVLGDLSTLREQVEKHNIKRVYIALSLNEVPSIEALYLTLLDLSVDVVWIPDFGGMPLLNQSISEIEQLPAIYLNETPFSSHPAAVFTKDVMDRAIAMLAILALSPVFLAAAIAVKRSSPGPVLFLQPRHGWNGEVIHVMKFRSMRMHEDDTVVKQATREDPRVTPAGRILRKTSIDELPQLFNVLRGEMSLVGPRPHAVTHNDYYSDKILAYMARHRIKPGITGLAQVNGHRGETETIEKMQQRVEQDLAYINSWSLWLDIKILFRTPFALFSRDVY</sequence>
<feature type="domain" description="Bacterial sugar transferase" evidence="8">
    <location>
        <begin position="275"/>
        <end position="459"/>
    </location>
</feature>
<evidence type="ECO:0000256" key="6">
    <source>
        <dbReference type="ARBA" id="ARBA00023136"/>
    </source>
</evidence>
<dbReference type="PANTHER" id="PTHR30576:SF21">
    <property type="entry name" value="UDP-GLUCOSE:UNDECAPRENYL-PHOSPHATE GLUCOSE-1-PHOSPHATE TRANSFERASE"/>
    <property type="match status" value="1"/>
</dbReference>
<evidence type="ECO:0000259" key="8">
    <source>
        <dbReference type="Pfam" id="PF02397"/>
    </source>
</evidence>
<dbReference type="AlphaFoldDB" id="A0A7V7KSX5"/>
<dbReference type="GO" id="GO:0009242">
    <property type="term" value="P:colanic acid biosynthetic process"/>
    <property type="evidence" value="ECO:0007669"/>
    <property type="project" value="TreeGrafter"/>
</dbReference>
<keyword evidence="6 7" id="KW-0472">Membrane</keyword>
<comment type="similarity">
    <text evidence="2">Belongs to the bacterial sugar transferase family.</text>
</comment>
<dbReference type="Gene3D" id="3.40.50.720">
    <property type="entry name" value="NAD(P)-binding Rossmann-like Domain"/>
    <property type="match status" value="1"/>
</dbReference>
<evidence type="ECO:0000313" key="10">
    <source>
        <dbReference type="Proteomes" id="UP000463138"/>
    </source>
</evidence>
<feature type="transmembrane region" description="Helical" evidence="7">
    <location>
        <begin position="110"/>
        <end position="128"/>
    </location>
</feature>
<protein>
    <submittedName>
        <fullName evidence="9">Undecaprenyl-phosphate glucose phosphotransferase</fullName>
        <ecNumber evidence="9">2.7.8.31</ecNumber>
    </submittedName>
</protein>
<dbReference type="EMBL" id="QOVF01000008">
    <property type="protein sequence ID" value="KAA0691305.1"/>
    <property type="molecule type" value="Genomic_DNA"/>
</dbReference>
<organism evidence="9 10">
    <name type="scientific">Halopseudomonas laoshanensis</name>
    <dbReference type="NCBI Taxonomy" id="2268758"/>
    <lineage>
        <taxon>Bacteria</taxon>
        <taxon>Pseudomonadati</taxon>
        <taxon>Pseudomonadota</taxon>
        <taxon>Gammaproteobacteria</taxon>
        <taxon>Pseudomonadales</taxon>
        <taxon>Pseudomonadaceae</taxon>
        <taxon>Halopseudomonas</taxon>
    </lineage>
</organism>
<dbReference type="PANTHER" id="PTHR30576">
    <property type="entry name" value="COLANIC BIOSYNTHESIS UDP-GLUCOSE LIPID CARRIER TRANSFERASE"/>
    <property type="match status" value="1"/>
</dbReference>
<dbReference type="NCBIfam" id="TIGR03025">
    <property type="entry name" value="EPS_sugtrans"/>
    <property type="match status" value="1"/>
</dbReference>
<keyword evidence="4 7" id="KW-0812">Transmembrane</keyword>
<evidence type="ECO:0000256" key="5">
    <source>
        <dbReference type="ARBA" id="ARBA00022989"/>
    </source>
</evidence>
<dbReference type="GO" id="GO:0016020">
    <property type="term" value="C:membrane"/>
    <property type="evidence" value="ECO:0007669"/>
    <property type="project" value="UniProtKB-SubCell"/>
</dbReference>
<feature type="transmembrane region" description="Helical" evidence="7">
    <location>
        <begin position="281"/>
        <end position="301"/>
    </location>
</feature>
<dbReference type="Pfam" id="PF13727">
    <property type="entry name" value="CoA_binding_3"/>
    <property type="match status" value="1"/>
</dbReference>
<dbReference type="Proteomes" id="UP000463138">
    <property type="component" value="Unassembled WGS sequence"/>
</dbReference>
<dbReference type="InterPro" id="IPR003362">
    <property type="entry name" value="Bact_transf"/>
</dbReference>
<dbReference type="NCBIfam" id="TIGR03023">
    <property type="entry name" value="WcaJ_sugtrans"/>
    <property type="match status" value="1"/>
</dbReference>
<accession>A0A7V7KSX5</accession>
<dbReference type="RefSeq" id="WP_149334177.1">
    <property type="nucleotide sequence ID" value="NZ_QOVF01000008.1"/>
</dbReference>
<name>A0A7V7KSX5_9GAMM</name>
<keyword evidence="5 7" id="KW-1133">Transmembrane helix</keyword>
<comment type="subcellular location">
    <subcellularLocation>
        <location evidence="1">Membrane</location>
        <topology evidence="1">Multi-pass membrane protein</topology>
    </subcellularLocation>
</comment>
<reference evidence="9 10" key="1">
    <citation type="submission" date="2018-07" db="EMBL/GenBank/DDBJ databases">
        <title>Pseudomonas laoshanensis sp. nov., isolated from soil.</title>
        <authorList>
            <person name="Sun J."/>
            <person name="Yu L."/>
            <person name="Wang M."/>
            <person name="Zhang C."/>
        </authorList>
    </citation>
    <scope>NUCLEOTIDE SEQUENCE [LARGE SCALE GENOMIC DNA]</scope>
    <source>
        <strain evidence="9 10">Y22</strain>
    </source>
</reference>
<dbReference type="InterPro" id="IPR017475">
    <property type="entry name" value="EPS_sugar_tfrase"/>
</dbReference>
<evidence type="ECO:0000313" key="9">
    <source>
        <dbReference type="EMBL" id="KAA0691305.1"/>
    </source>
</evidence>
<proteinExistence type="inferred from homology"/>
<dbReference type="InterPro" id="IPR017473">
    <property type="entry name" value="Undecaprenyl-P_gluc_Ptfrase"/>
</dbReference>
<dbReference type="EC" id="2.7.8.31" evidence="9"/>
<gene>
    <name evidence="9" type="ORF">DT594_17135</name>
</gene>
<keyword evidence="3 9" id="KW-0808">Transferase</keyword>
<dbReference type="GO" id="GO:0089702">
    <property type="term" value="F:undecaprenyl-phosphate glucose phosphotransferase activity"/>
    <property type="evidence" value="ECO:0007669"/>
    <property type="project" value="UniProtKB-EC"/>
</dbReference>
<evidence type="ECO:0000256" key="3">
    <source>
        <dbReference type="ARBA" id="ARBA00022679"/>
    </source>
</evidence>
<feature type="transmembrane region" description="Helical" evidence="7">
    <location>
        <begin position="49"/>
        <end position="68"/>
    </location>
</feature>
<evidence type="ECO:0000256" key="1">
    <source>
        <dbReference type="ARBA" id="ARBA00004141"/>
    </source>
</evidence>
<comment type="caution">
    <text evidence="9">The sequence shown here is derived from an EMBL/GenBank/DDBJ whole genome shotgun (WGS) entry which is preliminary data.</text>
</comment>
<feature type="transmembrane region" description="Helical" evidence="7">
    <location>
        <begin position="74"/>
        <end position="98"/>
    </location>
</feature>
<feature type="transmembrane region" description="Helical" evidence="7">
    <location>
        <begin position="18"/>
        <end position="37"/>
    </location>
</feature>
<dbReference type="OrthoDB" id="9808602at2"/>